<gene>
    <name evidence="1" type="ORF">CVT24_000117</name>
</gene>
<comment type="caution">
    <text evidence="1">The sequence shown here is derived from an EMBL/GenBank/DDBJ whole genome shotgun (WGS) entry which is preliminary data.</text>
</comment>
<dbReference type="OrthoDB" id="3128292at2759"/>
<accession>A0A409W7Q5</accession>
<name>A0A409W7Q5_9AGAR</name>
<dbReference type="EMBL" id="NHTK01005748">
    <property type="protein sequence ID" value="PPQ74505.1"/>
    <property type="molecule type" value="Genomic_DNA"/>
</dbReference>
<dbReference type="InterPro" id="IPR032675">
    <property type="entry name" value="LRR_dom_sf"/>
</dbReference>
<dbReference type="AlphaFoldDB" id="A0A409W7Q5"/>
<reference evidence="1 2" key="1">
    <citation type="journal article" date="2018" name="Evol. Lett.">
        <title>Horizontal gene cluster transfer increased hallucinogenic mushroom diversity.</title>
        <authorList>
            <person name="Reynolds H.T."/>
            <person name="Vijayakumar V."/>
            <person name="Gluck-Thaler E."/>
            <person name="Korotkin H.B."/>
            <person name="Matheny P.B."/>
            <person name="Slot J.C."/>
        </authorList>
    </citation>
    <scope>NUCLEOTIDE SEQUENCE [LARGE SCALE GENOMIC DNA]</scope>
    <source>
        <strain evidence="1 2">2629</strain>
    </source>
</reference>
<dbReference type="Proteomes" id="UP000284842">
    <property type="component" value="Unassembled WGS sequence"/>
</dbReference>
<keyword evidence="2" id="KW-1185">Reference proteome</keyword>
<dbReference type="InParanoid" id="A0A409W7Q5"/>
<sequence length="561" mass="63757">MPRLSYQHPAIPVELLTETIKFLGEDYANIVPKGSQTPRTTIQDLNSCALACKLFSSLCRPYIFRRIVLGRPIEYTHMDEDDVLDSSAYSNQLLSLLSVLRQNRGLAGLVQELHICVSDFINTKTGRPFFNAGQLKGCKSILQSFPNLGTLEIYYPSSQWRRGGRKSSWTNLLTSLVRHYVANGSLKRLNLDSKWHPRNSSSRVISYKKLLSCSSLRFLELHNDILDYIDSETLPVVSSITDLKFSNMIFTFSLLKHFPNLESLSLHEVTSTLFTADDPDEVELAPCIRSLVLNQSKMQTLRCIYAVQSKKLGVPPFATVQSFTLIVKDPSKYCLKELRSILLDMPNLKSFNLAFMLNRLQYFEGVDPIAVCAETTQRIAETLRTCTTFSLSFTRIASLRIYKELLSSFSSLLHALRNHNEIQEIVLNLSTLDKDWKSETCIEEGRYNETKTMVSFVPDLYVPLTNASALLSCPEAFPELKQVKVNVDFLIDWFLICDRDMDIIEPLRVTLQDTLKGSPLVDILGNRFITRDDVRGSLSLDVNGEVGPWLLDGYMWRKTPL</sequence>
<evidence type="ECO:0000313" key="1">
    <source>
        <dbReference type="EMBL" id="PPQ74505.1"/>
    </source>
</evidence>
<evidence type="ECO:0000313" key="2">
    <source>
        <dbReference type="Proteomes" id="UP000284842"/>
    </source>
</evidence>
<proteinExistence type="predicted"/>
<protein>
    <recommendedName>
        <fullName evidence="3">F-box domain-containing protein</fullName>
    </recommendedName>
</protein>
<organism evidence="1 2">
    <name type="scientific">Panaeolus cyanescens</name>
    <dbReference type="NCBI Taxonomy" id="181874"/>
    <lineage>
        <taxon>Eukaryota</taxon>
        <taxon>Fungi</taxon>
        <taxon>Dikarya</taxon>
        <taxon>Basidiomycota</taxon>
        <taxon>Agaricomycotina</taxon>
        <taxon>Agaricomycetes</taxon>
        <taxon>Agaricomycetidae</taxon>
        <taxon>Agaricales</taxon>
        <taxon>Agaricineae</taxon>
        <taxon>Galeropsidaceae</taxon>
        <taxon>Panaeolus</taxon>
    </lineage>
</organism>
<dbReference type="Gene3D" id="3.80.10.10">
    <property type="entry name" value="Ribonuclease Inhibitor"/>
    <property type="match status" value="1"/>
</dbReference>
<evidence type="ECO:0008006" key="3">
    <source>
        <dbReference type="Google" id="ProtNLM"/>
    </source>
</evidence>